<organism evidence="3 4">
    <name type="scientific">Patella caerulea</name>
    <name type="common">Rayed Mediterranean limpet</name>
    <dbReference type="NCBI Taxonomy" id="87958"/>
    <lineage>
        <taxon>Eukaryota</taxon>
        <taxon>Metazoa</taxon>
        <taxon>Spiralia</taxon>
        <taxon>Lophotrochozoa</taxon>
        <taxon>Mollusca</taxon>
        <taxon>Gastropoda</taxon>
        <taxon>Patellogastropoda</taxon>
        <taxon>Patelloidea</taxon>
        <taxon>Patellidae</taxon>
        <taxon>Patella</taxon>
    </lineage>
</organism>
<keyword evidence="4" id="KW-1185">Reference proteome</keyword>
<dbReference type="Proteomes" id="UP001347796">
    <property type="component" value="Unassembled WGS sequence"/>
</dbReference>
<evidence type="ECO:0000256" key="2">
    <source>
        <dbReference type="SAM" id="SignalP"/>
    </source>
</evidence>
<comment type="caution">
    <text evidence="3">The sequence shown here is derived from an EMBL/GenBank/DDBJ whole genome shotgun (WGS) entry which is preliminary data.</text>
</comment>
<dbReference type="AlphaFoldDB" id="A0AAN8K2R8"/>
<feature type="signal peptide" evidence="2">
    <location>
        <begin position="1"/>
        <end position="27"/>
    </location>
</feature>
<dbReference type="InterPro" id="IPR032675">
    <property type="entry name" value="LRR_dom_sf"/>
</dbReference>
<feature type="chain" id="PRO_5043021732" evidence="2">
    <location>
        <begin position="28"/>
        <end position="342"/>
    </location>
</feature>
<keyword evidence="2" id="KW-0732">Signal</keyword>
<dbReference type="PANTHER" id="PTHR24367:SF318">
    <property type="entry name" value="LEUCINE-RICH GLIOMA-INACTIVATED PROTEIN 1-LIKE"/>
    <property type="match status" value="1"/>
</dbReference>
<proteinExistence type="predicted"/>
<sequence>MILKQTQAMILCHIIGVLLLANVGCQACPSGCTCRGTTADCYGKLPRMSQFQQQTKDISIHDVETNEIPENTFADLNNRNMINLYNMKIGKIKYGAFKNIENINGINLYSSTIGTIETNAFTGIRNLSILSIYSTNITTIEPYAFNHISDLGRFAIYLLKVDIIKTQAFAYFNRLNLFTMYSSVLNIIQNNTFYKFQNIKRITFYVNTIGEIQCNTLDILKNLIGSDVQYYNNRVTCDCTFYWFIEVITVDSGRFSTDTGNVCNAPQKYKGEDLLNAAMEVNIKCSGQKQICPSVTDLEVEEKRDTDNNASTGDNAGSSADTDGLSMPQLFLMTSLLVVKFL</sequence>
<evidence type="ECO:0000256" key="1">
    <source>
        <dbReference type="SAM" id="MobiDB-lite"/>
    </source>
</evidence>
<feature type="region of interest" description="Disordered" evidence="1">
    <location>
        <begin position="302"/>
        <end position="321"/>
    </location>
</feature>
<dbReference type="Gene3D" id="3.80.10.10">
    <property type="entry name" value="Ribonuclease Inhibitor"/>
    <property type="match status" value="2"/>
</dbReference>
<reference evidence="3 4" key="1">
    <citation type="submission" date="2024-01" db="EMBL/GenBank/DDBJ databases">
        <title>The genome of the rayed Mediterranean limpet Patella caerulea (Linnaeus, 1758).</title>
        <authorList>
            <person name="Anh-Thu Weber A."/>
            <person name="Halstead-Nussloch G."/>
        </authorList>
    </citation>
    <scope>NUCLEOTIDE SEQUENCE [LARGE SCALE GENOMIC DNA]</scope>
    <source>
        <strain evidence="3">AATW-2023a</strain>
        <tissue evidence="3">Whole specimen</tissue>
    </source>
</reference>
<protein>
    <submittedName>
        <fullName evidence="3">Uncharacterized protein</fullName>
    </submittedName>
</protein>
<dbReference type="InterPro" id="IPR051295">
    <property type="entry name" value="LGI_related"/>
</dbReference>
<dbReference type="PANTHER" id="PTHR24367">
    <property type="entry name" value="LEUCINE-RICH REPEAT-CONTAINING PROTEIN"/>
    <property type="match status" value="1"/>
</dbReference>
<evidence type="ECO:0000313" key="4">
    <source>
        <dbReference type="Proteomes" id="UP001347796"/>
    </source>
</evidence>
<evidence type="ECO:0000313" key="3">
    <source>
        <dbReference type="EMBL" id="KAK6183319.1"/>
    </source>
</evidence>
<feature type="compositionally biased region" description="Polar residues" evidence="1">
    <location>
        <begin position="308"/>
        <end position="321"/>
    </location>
</feature>
<gene>
    <name evidence="3" type="ORF">SNE40_010822</name>
</gene>
<dbReference type="EMBL" id="JAZGQO010000007">
    <property type="protein sequence ID" value="KAK6183319.1"/>
    <property type="molecule type" value="Genomic_DNA"/>
</dbReference>
<accession>A0AAN8K2R8</accession>
<name>A0AAN8K2R8_PATCE</name>
<dbReference type="SUPFAM" id="SSF52058">
    <property type="entry name" value="L domain-like"/>
    <property type="match status" value="1"/>
</dbReference>